<dbReference type="EMBL" id="CP022426">
    <property type="protein sequence ID" value="ATP09192.1"/>
    <property type="molecule type" value="Genomic_DNA"/>
</dbReference>
<gene>
    <name evidence="1" type="ORF">Asalp_19930</name>
</gene>
<name>T0PJK7_AERSA</name>
<evidence type="ECO:0000313" key="1">
    <source>
        <dbReference type="EMBL" id="ATP09192.1"/>
    </source>
</evidence>
<organism evidence="1 2">
    <name type="scientific">Aeromonas salmonicida subsp. pectinolytica 34mel</name>
    <dbReference type="NCBI Taxonomy" id="1324960"/>
    <lineage>
        <taxon>Bacteria</taxon>
        <taxon>Pseudomonadati</taxon>
        <taxon>Pseudomonadota</taxon>
        <taxon>Gammaproteobacteria</taxon>
        <taxon>Aeromonadales</taxon>
        <taxon>Aeromonadaceae</taxon>
        <taxon>Aeromonas</taxon>
    </lineage>
</organism>
<protein>
    <submittedName>
        <fullName evidence="1">Uncharacterized protein</fullName>
    </submittedName>
</protein>
<dbReference type="Proteomes" id="UP000222916">
    <property type="component" value="Chromosome"/>
</dbReference>
<dbReference type="AlphaFoldDB" id="T0PJK7"/>
<accession>T0PJK7</accession>
<sequence>MKQYQHWLAQYLICHRDNGHVMAAELAESIGAFWQAG</sequence>
<reference evidence="2" key="1">
    <citation type="journal article" date="2018" name="BMC Genomics">
        <title>The complete and fully assembled genome sequence of Aeromonas salmonicida subsp. pectinolytica and its comparative analysis with other Aeromonas species: investigation of the mobilome in environmental and pathogenic strains.</title>
        <authorList>
            <person name="Pfeiffer F."/>
            <person name="Zamora-Lagos M.A."/>
            <person name="Blettinger M."/>
            <person name="Yeroslaviz A."/>
            <person name="Dahl A."/>
            <person name="Gruber S."/>
            <person name="Habermann B.H."/>
        </authorList>
    </citation>
    <scope>NUCLEOTIDE SEQUENCE [LARGE SCALE GENOMIC DNA]</scope>
    <source>
        <strain evidence="2">34mel</strain>
    </source>
</reference>
<evidence type="ECO:0000313" key="2">
    <source>
        <dbReference type="Proteomes" id="UP000222916"/>
    </source>
</evidence>
<proteinExistence type="predicted"/>